<name>A0AAD5UX67_9APHY</name>
<keyword evidence="4" id="KW-1185">Reference proteome</keyword>
<sequence>MDLPTELIDYIFILLSCKSTLSSCSLVCSSWTDLAHRHLFSKFVYTRPESETADATPLLRFFQDAPSVAKHVKILDLKSGFGSGTVARCSCYPEVFSGLMMALPNVEHVILGSIDPPWPGSNIGDEEDDGDGEDGIDERSKPFVRSWKHLKSLEIDQNWIDGENPYNTVLQVLQPIESLHTLRVSGGFFSCVNLSNVALRKYCSTLAAPSHLGIQEFVWNIDILPAIVLLEPLRRAPPCTLRHFDMSYSANPNMIWVVQDFLNEVGAGLETLAITLRGTHNRHLDLSRCKSLQTVTFYHDTAAHASKDLPLCVNATFNSLSTTPHIPFKLFIKFRVFQFHLPKESLRHTRILPELNWTNLARNIRSHPCRENKVTIIFEDPYRFRALDGIERIVLEKFDLDAKDWLEVLHQVG</sequence>
<feature type="domain" description="F-box" evidence="2">
    <location>
        <begin position="1"/>
        <end position="43"/>
    </location>
</feature>
<comment type="caution">
    <text evidence="3">The sequence shown here is derived from an EMBL/GenBank/DDBJ whole genome shotgun (WGS) entry which is preliminary data.</text>
</comment>
<evidence type="ECO:0000313" key="3">
    <source>
        <dbReference type="EMBL" id="KAJ3478898.1"/>
    </source>
</evidence>
<reference evidence="3" key="1">
    <citation type="submission" date="2022-07" db="EMBL/GenBank/DDBJ databases">
        <title>Genome Sequence of Physisporinus lineatus.</title>
        <authorList>
            <person name="Buettner E."/>
        </authorList>
    </citation>
    <scope>NUCLEOTIDE SEQUENCE</scope>
    <source>
        <strain evidence="3">VT162</strain>
    </source>
</reference>
<dbReference type="Gene3D" id="1.20.1280.50">
    <property type="match status" value="1"/>
</dbReference>
<dbReference type="AlphaFoldDB" id="A0AAD5UX67"/>
<evidence type="ECO:0000313" key="4">
    <source>
        <dbReference type="Proteomes" id="UP001212997"/>
    </source>
</evidence>
<proteinExistence type="predicted"/>
<evidence type="ECO:0000256" key="1">
    <source>
        <dbReference type="SAM" id="MobiDB-lite"/>
    </source>
</evidence>
<dbReference type="InterPro" id="IPR001810">
    <property type="entry name" value="F-box_dom"/>
</dbReference>
<evidence type="ECO:0000259" key="2">
    <source>
        <dbReference type="PROSITE" id="PS50181"/>
    </source>
</evidence>
<dbReference type="SUPFAM" id="SSF81383">
    <property type="entry name" value="F-box domain"/>
    <property type="match status" value="1"/>
</dbReference>
<dbReference type="EMBL" id="JANAWD010000475">
    <property type="protein sequence ID" value="KAJ3478898.1"/>
    <property type="molecule type" value="Genomic_DNA"/>
</dbReference>
<feature type="region of interest" description="Disordered" evidence="1">
    <location>
        <begin position="117"/>
        <end position="138"/>
    </location>
</feature>
<dbReference type="Proteomes" id="UP001212997">
    <property type="component" value="Unassembled WGS sequence"/>
</dbReference>
<dbReference type="PROSITE" id="PS50181">
    <property type="entry name" value="FBOX"/>
    <property type="match status" value="1"/>
</dbReference>
<dbReference type="InterPro" id="IPR036047">
    <property type="entry name" value="F-box-like_dom_sf"/>
</dbReference>
<gene>
    <name evidence="3" type="ORF">NLI96_g9435</name>
</gene>
<accession>A0AAD5UX67</accession>
<dbReference type="Pfam" id="PF12937">
    <property type="entry name" value="F-box-like"/>
    <property type="match status" value="1"/>
</dbReference>
<organism evidence="3 4">
    <name type="scientific">Meripilus lineatus</name>
    <dbReference type="NCBI Taxonomy" id="2056292"/>
    <lineage>
        <taxon>Eukaryota</taxon>
        <taxon>Fungi</taxon>
        <taxon>Dikarya</taxon>
        <taxon>Basidiomycota</taxon>
        <taxon>Agaricomycotina</taxon>
        <taxon>Agaricomycetes</taxon>
        <taxon>Polyporales</taxon>
        <taxon>Meripilaceae</taxon>
        <taxon>Meripilus</taxon>
    </lineage>
</organism>
<feature type="compositionally biased region" description="Acidic residues" evidence="1">
    <location>
        <begin position="124"/>
        <end position="136"/>
    </location>
</feature>
<protein>
    <recommendedName>
        <fullName evidence="2">F-box domain-containing protein</fullName>
    </recommendedName>
</protein>